<dbReference type="GO" id="GO:0051959">
    <property type="term" value="F:dynein light intermediate chain binding"/>
    <property type="evidence" value="ECO:0007669"/>
    <property type="project" value="InterPro"/>
</dbReference>
<protein>
    <submittedName>
        <fullName evidence="3">Unnamed protein product</fullName>
    </submittedName>
</protein>
<keyword evidence="4" id="KW-1185">Reference proteome</keyword>
<dbReference type="InterPro" id="IPR026983">
    <property type="entry name" value="DHC"/>
</dbReference>
<comment type="caution">
    <text evidence="3">The sequence shown here is derived from an EMBL/GenBank/DDBJ whole genome shotgun (WGS) entry which is preliminary data.</text>
</comment>
<comment type="similarity">
    <text evidence="1">Belongs to the dynein heavy chain family.</text>
</comment>
<evidence type="ECO:0000259" key="2">
    <source>
        <dbReference type="Pfam" id="PF08385"/>
    </source>
</evidence>
<name>A0A9W7DJC6_AMBMO</name>
<feature type="domain" description="Dynein heavy chain tail" evidence="2">
    <location>
        <begin position="242"/>
        <end position="783"/>
    </location>
</feature>
<dbReference type="InterPro" id="IPR013594">
    <property type="entry name" value="Dynein_heavy_tail"/>
</dbReference>
<dbReference type="PANTHER" id="PTHR46532:SF4">
    <property type="entry name" value="AAA+ ATPASE DOMAIN-CONTAINING PROTEIN"/>
    <property type="match status" value="1"/>
</dbReference>
<dbReference type="AlphaFoldDB" id="A0A9W7DJC6"/>
<dbReference type="Pfam" id="PF08385">
    <property type="entry name" value="DHC_N1"/>
    <property type="match status" value="1"/>
</dbReference>
<dbReference type="GO" id="GO:0030286">
    <property type="term" value="C:dynein complex"/>
    <property type="evidence" value="ECO:0007669"/>
    <property type="project" value="InterPro"/>
</dbReference>
<dbReference type="EMBL" id="BSXU01004949">
    <property type="protein sequence ID" value="GMG49096.1"/>
    <property type="molecule type" value="Genomic_DNA"/>
</dbReference>
<sequence length="793" mass="90937">MTIPNNKHQNRILQKTQKLTMEYDESSVNDPQSLLSVDVFTHHIYNIAKTLLSLESHLDLANNVNDDQSKELLFRFISSVKESSLFIVKTDLEGNTQLRLVDEFIDNNHESANIIIVTKARGQLCNDGDWQSQVIVTKIPTGYQSKSSNFEKLKSLINMGIVPYFNALSNAELNDSQSVNVAKKKFYELVLSLQHLQQNIPIPNLGITAHPKIKELVAQNPNSTHLAPNLLGQELLSDSNFLNSLQSIVNDWVRQVQNVAVLTHNPEDSDTISEEINFWASKETALNSIKEQLTHPEVQITLDVLRVAKRFHATTSFLSDTGIQDSLNQCVVYNSLLQDMPINDVLSAQTFDKLKEAIEATFTHLKKLRITSYPIDRSINVVETICKNINTKFVELLKAKNVMSLNDRDFVSQMSASDSVLEMIEENIREFIGLARELVRKRSDRFMIIKVKYPEDLGIRIELIKEFRKNHSDMRNSINKLVKGLNADNSSFIKDIEYAYHAVEEIDSLNLSPEGARTWKMAEQTYRSRSVIVENNIIQLLKTTLNTAHSSNEMFSMFEKFGFLLERPNVRSALQEYQTQLLSVVQDQLSDFQKQFQVQLSVQKVIQMRDVPSFSSTLMWVNEMNYRLEFLVDKLELVLTKDWSRYPEGKRIYSEVTLLQEKLQPQKIISEWIAETTKELENPITKQHILFIERQNASKELNLMVNFDERAFSLAEEVHNLTTMGVDIPRKIQSVAKSIELIYPYVSTINDSFSNFVGIISSVDQLGDLKTILLPLFEPLFESITILSESEWE</sequence>
<organism evidence="3 4">
    <name type="scientific">Ambrosiozyma monospora</name>
    <name type="common">Yeast</name>
    <name type="synonym">Endomycopsis monosporus</name>
    <dbReference type="NCBI Taxonomy" id="43982"/>
    <lineage>
        <taxon>Eukaryota</taxon>
        <taxon>Fungi</taxon>
        <taxon>Dikarya</taxon>
        <taxon>Ascomycota</taxon>
        <taxon>Saccharomycotina</taxon>
        <taxon>Pichiomycetes</taxon>
        <taxon>Pichiales</taxon>
        <taxon>Pichiaceae</taxon>
        <taxon>Ambrosiozyma</taxon>
    </lineage>
</organism>
<evidence type="ECO:0000256" key="1">
    <source>
        <dbReference type="ARBA" id="ARBA00008887"/>
    </source>
</evidence>
<proteinExistence type="inferred from homology"/>
<reference evidence="3" key="1">
    <citation type="submission" date="2023-04" db="EMBL/GenBank/DDBJ databases">
        <title>Ambrosiozyma monospora NBRC 1965.</title>
        <authorList>
            <person name="Ichikawa N."/>
            <person name="Sato H."/>
            <person name="Tonouchi N."/>
        </authorList>
    </citation>
    <scope>NUCLEOTIDE SEQUENCE</scope>
    <source>
        <strain evidence="3">NBRC 1965</strain>
    </source>
</reference>
<dbReference type="GO" id="GO:0045505">
    <property type="term" value="F:dynein intermediate chain binding"/>
    <property type="evidence" value="ECO:0007669"/>
    <property type="project" value="InterPro"/>
</dbReference>
<accession>A0A9W7DJC6</accession>
<evidence type="ECO:0000313" key="4">
    <source>
        <dbReference type="Proteomes" id="UP001165063"/>
    </source>
</evidence>
<gene>
    <name evidence="3" type="ORF">Amon01_000707300</name>
</gene>
<dbReference type="Proteomes" id="UP001165063">
    <property type="component" value="Unassembled WGS sequence"/>
</dbReference>
<evidence type="ECO:0000313" key="3">
    <source>
        <dbReference type="EMBL" id="GMG49096.1"/>
    </source>
</evidence>
<dbReference type="OrthoDB" id="4096774at2759"/>
<dbReference type="GO" id="GO:0007018">
    <property type="term" value="P:microtubule-based movement"/>
    <property type="evidence" value="ECO:0007669"/>
    <property type="project" value="InterPro"/>
</dbReference>
<dbReference type="PANTHER" id="PTHR46532">
    <property type="entry name" value="MALE FERTILITY FACTOR KL5"/>
    <property type="match status" value="1"/>
</dbReference>